<evidence type="ECO:0000256" key="5">
    <source>
        <dbReference type="SAM" id="MobiDB-lite"/>
    </source>
</evidence>
<keyword evidence="3 4" id="KW-0694">RNA-binding</keyword>
<dbReference type="CDD" id="cd12423">
    <property type="entry name" value="RRM3_PTBP1_like"/>
    <property type="match status" value="1"/>
</dbReference>
<evidence type="ECO:0000259" key="6">
    <source>
        <dbReference type="PROSITE" id="PS50102"/>
    </source>
</evidence>
<feature type="domain" description="RRM" evidence="6">
    <location>
        <begin position="395"/>
        <end position="469"/>
    </location>
</feature>
<dbReference type="Pfam" id="PF13893">
    <property type="entry name" value="RRM_5"/>
    <property type="match status" value="2"/>
</dbReference>
<dbReference type="CDD" id="cd12693">
    <property type="entry name" value="RRM2_PTBP1_like"/>
    <property type="match status" value="1"/>
</dbReference>
<keyword evidence="1" id="KW-0597">Phosphoprotein</keyword>
<organism evidence="7 8">
    <name type="scientific">Petrolisthes manimaculis</name>
    <dbReference type="NCBI Taxonomy" id="1843537"/>
    <lineage>
        <taxon>Eukaryota</taxon>
        <taxon>Metazoa</taxon>
        <taxon>Ecdysozoa</taxon>
        <taxon>Arthropoda</taxon>
        <taxon>Crustacea</taxon>
        <taxon>Multicrustacea</taxon>
        <taxon>Malacostraca</taxon>
        <taxon>Eumalacostraca</taxon>
        <taxon>Eucarida</taxon>
        <taxon>Decapoda</taxon>
        <taxon>Pleocyemata</taxon>
        <taxon>Anomura</taxon>
        <taxon>Galatheoidea</taxon>
        <taxon>Porcellanidae</taxon>
        <taxon>Petrolisthes</taxon>
    </lineage>
</organism>
<dbReference type="SMART" id="SM00360">
    <property type="entry name" value="RRM"/>
    <property type="match status" value="4"/>
</dbReference>
<evidence type="ECO:0000256" key="1">
    <source>
        <dbReference type="ARBA" id="ARBA00022553"/>
    </source>
</evidence>
<proteinExistence type="predicted"/>
<evidence type="ECO:0000256" key="4">
    <source>
        <dbReference type="PROSITE-ProRule" id="PRU00176"/>
    </source>
</evidence>
<evidence type="ECO:0000313" key="7">
    <source>
        <dbReference type="EMBL" id="KAK4322928.1"/>
    </source>
</evidence>
<dbReference type="PANTHER" id="PTHR15592">
    <property type="entry name" value="MATRIN 3/NUCLEAR PROTEIN 220-RELATED"/>
    <property type="match status" value="1"/>
</dbReference>
<dbReference type="AlphaFoldDB" id="A0AAE1QAI4"/>
<accession>A0AAE1QAI4</accession>
<name>A0AAE1QAI4_9EUCA</name>
<evidence type="ECO:0000313" key="8">
    <source>
        <dbReference type="Proteomes" id="UP001292094"/>
    </source>
</evidence>
<dbReference type="GO" id="GO:0005634">
    <property type="term" value="C:nucleus"/>
    <property type="evidence" value="ECO:0007669"/>
    <property type="project" value="InterPro"/>
</dbReference>
<dbReference type="SUPFAM" id="SSF54928">
    <property type="entry name" value="RNA-binding domain, RBD"/>
    <property type="match status" value="4"/>
</dbReference>
<dbReference type="InterPro" id="IPR000504">
    <property type="entry name" value="RRM_dom"/>
</dbReference>
<dbReference type="FunFam" id="3.30.70.330:FF:000018">
    <property type="entry name" value="Polypyrimidine tract-binding protein 2 isoform 1"/>
    <property type="match status" value="1"/>
</dbReference>
<dbReference type="Pfam" id="PF11835">
    <property type="entry name" value="RRM_8"/>
    <property type="match status" value="1"/>
</dbReference>
<dbReference type="FunFam" id="3.30.70.330:FF:000032">
    <property type="entry name" value="Polypyrimidine tract-binding protein 2 isoform 1"/>
    <property type="match status" value="1"/>
</dbReference>
<dbReference type="Proteomes" id="UP001292094">
    <property type="component" value="Unassembled WGS sequence"/>
</dbReference>
<dbReference type="GO" id="GO:0006397">
    <property type="term" value="P:mRNA processing"/>
    <property type="evidence" value="ECO:0007669"/>
    <property type="project" value="InterPro"/>
</dbReference>
<dbReference type="InterPro" id="IPR021790">
    <property type="entry name" value="PTBP1-like_RRM2"/>
</dbReference>
<feature type="domain" description="RRM" evidence="6">
    <location>
        <begin position="198"/>
        <end position="274"/>
    </location>
</feature>
<reference evidence="7" key="1">
    <citation type="submission" date="2023-11" db="EMBL/GenBank/DDBJ databases">
        <title>Genome assemblies of two species of porcelain crab, Petrolisthes cinctipes and Petrolisthes manimaculis (Anomura: Porcellanidae).</title>
        <authorList>
            <person name="Angst P."/>
        </authorList>
    </citation>
    <scope>NUCLEOTIDE SEQUENCE</scope>
    <source>
        <strain evidence="7">PB745_02</strain>
        <tissue evidence="7">Gill</tissue>
    </source>
</reference>
<feature type="domain" description="RRM" evidence="6">
    <location>
        <begin position="83"/>
        <end position="157"/>
    </location>
</feature>
<keyword evidence="8" id="KW-1185">Reference proteome</keyword>
<dbReference type="InterPro" id="IPR012677">
    <property type="entry name" value="Nucleotide-bd_a/b_plait_sf"/>
</dbReference>
<gene>
    <name evidence="7" type="ORF">Pmani_006327</name>
</gene>
<dbReference type="Gene3D" id="3.30.70.330">
    <property type="match status" value="4"/>
</dbReference>
<dbReference type="NCBIfam" id="TIGR01649">
    <property type="entry name" value="hnRNP-L_PTB"/>
    <property type="match status" value="1"/>
</dbReference>
<keyword evidence="2" id="KW-0677">Repeat</keyword>
<feature type="compositionally biased region" description="Basic and acidic residues" evidence="5">
    <location>
        <begin position="64"/>
        <end position="75"/>
    </location>
</feature>
<dbReference type="FunFam" id="3.30.70.330:FF:000341">
    <property type="entry name" value="Hephaestus, isoform C"/>
    <property type="match status" value="1"/>
</dbReference>
<dbReference type="EMBL" id="JAWZYT010000485">
    <property type="protein sequence ID" value="KAK4322928.1"/>
    <property type="molecule type" value="Genomic_DNA"/>
</dbReference>
<evidence type="ECO:0000256" key="2">
    <source>
        <dbReference type="ARBA" id="ARBA00022737"/>
    </source>
</evidence>
<dbReference type="CDD" id="cd12425">
    <property type="entry name" value="RRM4_PTBP1_like"/>
    <property type="match status" value="1"/>
</dbReference>
<dbReference type="PROSITE" id="PS50102">
    <property type="entry name" value="RRM"/>
    <property type="match status" value="4"/>
</dbReference>
<dbReference type="GO" id="GO:0003723">
    <property type="term" value="F:RNA binding"/>
    <property type="evidence" value="ECO:0007669"/>
    <property type="project" value="UniProtKB-UniRule"/>
</dbReference>
<comment type="caution">
    <text evidence="7">The sequence shown here is derived from an EMBL/GenBank/DDBJ whole genome shotgun (WGS) entry which is preliminary data.</text>
</comment>
<dbReference type="InterPro" id="IPR035979">
    <property type="entry name" value="RBD_domain_sf"/>
</dbReference>
<feature type="region of interest" description="Disordered" evidence="5">
    <location>
        <begin position="49"/>
        <end position="80"/>
    </location>
</feature>
<sequence length="616" mass="66197">MSGSSEALDPCGSRVERCHDASHSLTRPSSCHPLVHRGSDELLSQTGAVSNGSVMSPAPNHADNNNDAKKVKLDTKNPGAPSRVIHIRNIPNEVTEAEIVHLGIPFGKVTNVLVLKGKNQAFLEMSDEVCATTMVNYFTNCTAQLRGRAVYVQFSNHKELKTDQTHSNAQNPSAQAALQAAQALVNQTDTQGGPNTVLRVIVEHMIYPVTLDVLYQIFSRVGKVLKIVTFTKNNTFQALIQYPDVVTAQAAKMTLDGQNIYNACCTLRIEYSKLSNLNVKYNNDKSRDYTNPSLPTGDPALDSALAIGGGPPGVLASPFAAMHGLSSPLTAAYGASPAGVSSLSAPNLNLPNRTGENATPTGMPFTGMPLAGVTPSAAALGAAGIRLPGQPSPNCVLLVSNLNEEMVTPDALFTLFGVYGDVQRVKILFNKKDNALVQMSEPHQTQLAISHLDKMKTWGKQIRVTLSKHQTVQLPKEGQPDAGLTKDYSNSPLHRFKKPGSKNYQNIYPPSATLHLSNIPPTVDEEQIKDAFTEAGACVKAFKFFPVRAPTETGRRDDGGSEGGVQVSGNNIVKDRKMALIQLGSVEEAISALIKMHNFQLSDSSHLRVSFSKSTI</sequence>
<dbReference type="InterPro" id="IPR006536">
    <property type="entry name" value="HnRNP-L/PTB"/>
</dbReference>
<feature type="domain" description="RRM" evidence="6">
    <location>
        <begin position="512"/>
        <end position="614"/>
    </location>
</feature>
<evidence type="ECO:0000256" key="3">
    <source>
        <dbReference type="ARBA" id="ARBA00022884"/>
    </source>
</evidence>
<protein>
    <recommendedName>
        <fullName evidence="6">RRM domain-containing protein</fullName>
    </recommendedName>
</protein>